<sequence length="895" mass="99758">MPKTPELSRYSPLPPHLTVRKRKKTQPHPTPSAASQSSTKPINISDSEPEGDDRDSPSTSKKSRTQNSISNPPLKGAESKAQSGSVTTIPCIPIVASSSRSAPPSSLQGADAQARLAFNHTEKSHLNVKLATYYTEVDYYTDIHTLHRIENYTSNRADICKAELQSLPIAKVKIPVNPAPISKPQPKRVEITEKSIEERLAAVFDVRKWEKVVIVTLHAFLKGKDIVFITRSPSELGLYRLLAGIGKLNGNTGTTVIVSPFIQPSDISLLKGKSIGVEHWKDSHSLISKPLDVIYVNPSAICSNEASLRKLFTQRMVSRMLVDTTWCSAGFYKTVANLRRDNPDIPFLLLSPNGMQSSIDRTVDDLGLQEYTFYRQSRNPGNLRFTVSRRTSSVVQEIVDFIRTDHREHRGLVFCQDRAAGEAIVLQAGSSTKWIHDGTGVQEKSSILAAWRSGKCRVLVLMNCLDFSDIYAPDSEPLCLPLGACITRTDHTARFIIHREPPASLDIYYRHTCLAGGDGAPADLVLYYTCSDLKGINSKATGVNSMASYCRNESLCRRTELLPALGESFSKKCGDFCDICKNNEQFFDQEVTEEARRAIKLIQQLGSRGMSLRYCQEVFAGHRTAQVRKNKDTALEQFGGGARLLFDCIEQLFEELYLLDIWKHRGVATDDWDSSIVEPGPTATRVLETPGFSLVLKTRDISQPEPLRDPSTPPSTLPLWREDTSSAGSSFKDEADLLNKIDVEVDDDHERSMRVLALMTELRQKIQKESGVRTPEDILDDQTLQLLSLAPPHDYRGFKSILKECSGFSSPQEQENFASKKWNDFGQPFLNICIRGQPSSSSSGERIDDSWRRLLLTSDPADVKPRGRLLANAGYEYSGNKPTVLKEISRFKFGQ</sequence>
<feature type="domain" description="RQC" evidence="3">
    <location>
        <begin position="589"/>
        <end position="688"/>
    </location>
</feature>
<dbReference type="Proteomes" id="UP001465976">
    <property type="component" value="Unassembled WGS sequence"/>
</dbReference>
<dbReference type="EMBL" id="JBAHYK010000099">
    <property type="protein sequence ID" value="KAL0578424.1"/>
    <property type="molecule type" value="Genomic_DNA"/>
</dbReference>
<gene>
    <name evidence="5" type="primary">SGS1_1</name>
    <name evidence="5" type="ORF">V5O48_003574</name>
</gene>
<dbReference type="GO" id="GO:0016787">
    <property type="term" value="F:hydrolase activity"/>
    <property type="evidence" value="ECO:0007669"/>
    <property type="project" value="UniProtKB-KW"/>
</dbReference>
<dbReference type="InterPro" id="IPR036388">
    <property type="entry name" value="WH-like_DNA-bd_sf"/>
</dbReference>
<dbReference type="Pfam" id="PF16124">
    <property type="entry name" value="RecQ_Zn_bind"/>
    <property type="match status" value="1"/>
</dbReference>
<keyword evidence="5" id="KW-0547">Nucleotide-binding</keyword>
<dbReference type="PANTHER" id="PTHR13710:SF149">
    <property type="entry name" value="ATP-DEPENDENT DNA HELICASE TLH2"/>
    <property type="match status" value="1"/>
</dbReference>
<keyword evidence="5" id="KW-0347">Helicase</keyword>
<keyword evidence="5" id="KW-0378">Hydrolase</keyword>
<dbReference type="Gene3D" id="3.40.50.300">
    <property type="entry name" value="P-loop containing nucleotide triphosphate hydrolases"/>
    <property type="match status" value="1"/>
</dbReference>
<evidence type="ECO:0000259" key="3">
    <source>
        <dbReference type="Pfam" id="PF09382"/>
    </source>
</evidence>
<evidence type="ECO:0000256" key="2">
    <source>
        <dbReference type="SAM" id="MobiDB-lite"/>
    </source>
</evidence>
<feature type="region of interest" description="Disordered" evidence="2">
    <location>
        <begin position="702"/>
        <end position="728"/>
    </location>
</feature>
<feature type="region of interest" description="Disordered" evidence="2">
    <location>
        <begin position="1"/>
        <end position="83"/>
    </location>
</feature>
<dbReference type="InterPro" id="IPR027417">
    <property type="entry name" value="P-loop_NTPase"/>
</dbReference>
<accession>A0ABR3FSK3</accession>
<reference evidence="5 6" key="1">
    <citation type="submission" date="2024-02" db="EMBL/GenBank/DDBJ databases">
        <title>A draft genome for the cacao thread blight pathogen Marasmius crinis-equi.</title>
        <authorList>
            <person name="Cohen S.P."/>
            <person name="Baruah I.K."/>
            <person name="Amoako-Attah I."/>
            <person name="Bukari Y."/>
            <person name="Meinhardt L.W."/>
            <person name="Bailey B.A."/>
        </authorList>
    </citation>
    <scope>NUCLEOTIDE SEQUENCE [LARGE SCALE GENOMIC DNA]</scope>
    <source>
        <strain evidence="5 6">GH-76</strain>
    </source>
</reference>
<dbReference type="Gene3D" id="1.10.10.10">
    <property type="entry name" value="Winged helix-like DNA-binding domain superfamily/Winged helix DNA-binding domain"/>
    <property type="match status" value="1"/>
</dbReference>
<organism evidence="5 6">
    <name type="scientific">Marasmius crinis-equi</name>
    <dbReference type="NCBI Taxonomy" id="585013"/>
    <lineage>
        <taxon>Eukaryota</taxon>
        <taxon>Fungi</taxon>
        <taxon>Dikarya</taxon>
        <taxon>Basidiomycota</taxon>
        <taxon>Agaricomycotina</taxon>
        <taxon>Agaricomycetes</taxon>
        <taxon>Agaricomycetidae</taxon>
        <taxon>Agaricales</taxon>
        <taxon>Marasmiineae</taxon>
        <taxon>Marasmiaceae</taxon>
        <taxon>Marasmius</taxon>
    </lineage>
</organism>
<evidence type="ECO:0000259" key="4">
    <source>
        <dbReference type="Pfam" id="PF16124"/>
    </source>
</evidence>
<dbReference type="Pfam" id="PF09382">
    <property type="entry name" value="RQC"/>
    <property type="match status" value="1"/>
</dbReference>
<keyword evidence="6" id="KW-1185">Reference proteome</keyword>
<evidence type="ECO:0000256" key="1">
    <source>
        <dbReference type="ARBA" id="ARBA00005446"/>
    </source>
</evidence>
<proteinExistence type="inferred from homology"/>
<evidence type="ECO:0000313" key="6">
    <source>
        <dbReference type="Proteomes" id="UP001465976"/>
    </source>
</evidence>
<feature type="compositionally biased region" description="Polar residues" evidence="2">
    <location>
        <begin position="57"/>
        <end position="71"/>
    </location>
</feature>
<feature type="domain" description="ATP-dependent DNA helicase RecQ zinc-binding" evidence="4">
    <location>
        <begin position="542"/>
        <end position="581"/>
    </location>
</feature>
<dbReference type="SUPFAM" id="SSF52540">
    <property type="entry name" value="P-loop containing nucleoside triphosphate hydrolases"/>
    <property type="match status" value="1"/>
</dbReference>
<protein>
    <submittedName>
        <fullName evidence="5">ATP-dependent DNA helicase sgs1</fullName>
        <ecNumber evidence="5">3.6.4.12</ecNumber>
    </submittedName>
</protein>
<dbReference type="InterPro" id="IPR032284">
    <property type="entry name" value="RecQ_Zn-bd"/>
</dbReference>
<dbReference type="InterPro" id="IPR018982">
    <property type="entry name" value="RQC_domain"/>
</dbReference>
<dbReference type="GO" id="GO:0003678">
    <property type="term" value="F:DNA helicase activity"/>
    <property type="evidence" value="ECO:0007669"/>
    <property type="project" value="UniProtKB-EC"/>
</dbReference>
<dbReference type="EC" id="3.6.4.12" evidence="5"/>
<evidence type="ECO:0000313" key="5">
    <source>
        <dbReference type="EMBL" id="KAL0578424.1"/>
    </source>
</evidence>
<comment type="caution">
    <text evidence="5">The sequence shown here is derived from an EMBL/GenBank/DDBJ whole genome shotgun (WGS) entry which is preliminary data.</text>
</comment>
<feature type="compositionally biased region" description="Polar residues" evidence="2">
    <location>
        <begin position="32"/>
        <end position="46"/>
    </location>
</feature>
<name>A0ABR3FSK3_9AGAR</name>
<keyword evidence="5" id="KW-0067">ATP-binding</keyword>
<dbReference type="PANTHER" id="PTHR13710">
    <property type="entry name" value="DNA HELICASE RECQ FAMILY MEMBER"/>
    <property type="match status" value="1"/>
</dbReference>
<comment type="similarity">
    <text evidence="1">Belongs to the helicase family. RecQ subfamily.</text>
</comment>